<proteinExistence type="predicted"/>
<accession>A0A940S6L3</accession>
<evidence type="ECO:0000313" key="1">
    <source>
        <dbReference type="EMBL" id="MBP0492103.1"/>
    </source>
</evidence>
<name>A0A940S6L3_9PROT</name>
<gene>
    <name evidence="1" type="ORF">J5Y10_04855</name>
</gene>
<evidence type="ECO:0000313" key="2">
    <source>
        <dbReference type="Proteomes" id="UP000677537"/>
    </source>
</evidence>
<comment type="caution">
    <text evidence="1">The sequence shown here is derived from an EMBL/GenBank/DDBJ whole genome shotgun (WGS) entry which is preliminary data.</text>
</comment>
<dbReference type="AlphaFoldDB" id="A0A940S6L3"/>
<dbReference type="EMBL" id="JAGIZA010000003">
    <property type="protein sequence ID" value="MBP0492103.1"/>
    <property type="molecule type" value="Genomic_DNA"/>
</dbReference>
<organism evidence="1 2">
    <name type="scientific">Roseomonas indoligenes</name>
    <dbReference type="NCBI Taxonomy" id="2820811"/>
    <lineage>
        <taxon>Bacteria</taxon>
        <taxon>Pseudomonadati</taxon>
        <taxon>Pseudomonadota</taxon>
        <taxon>Alphaproteobacteria</taxon>
        <taxon>Acetobacterales</taxon>
        <taxon>Roseomonadaceae</taxon>
        <taxon>Roseomonas</taxon>
    </lineage>
</organism>
<keyword evidence="2" id="KW-1185">Reference proteome</keyword>
<dbReference type="RefSeq" id="WP_209371334.1">
    <property type="nucleotide sequence ID" value="NZ_JAGIZA010000003.1"/>
</dbReference>
<protein>
    <submittedName>
        <fullName evidence="1">Uncharacterized protein</fullName>
    </submittedName>
</protein>
<reference evidence="1" key="1">
    <citation type="submission" date="2021-03" db="EMBL/GenBank/DDBJ databases">
        <authorList>
            <person name="So Y."/>
        </authorList>
    </citation>
    <scope>NUCLEOTIDE SEQUENCE</scope>
    <source>
        <strain evidence="1">SG15</strain>
    </source>
</reference>
<dbReference type="Proteomes" id="UP000677537">
    <property type="component" value="Unassembled WGS sequence"/>
</dbReference>
<sequence>MTTKTDLPRESYEARAFLYRVQRDSVRREYERLADAAVNLLALLKAEAFLGKREWGDEMRAMEKALTEPPEARV</sequence>